<feature type="non-terminal residue" evidence="12">
    <location>
        <position position="220"/>
    </location>
</feature>
<dbReference type="GO" id="GO:0042130">
    <property type="term" value="P:negative regulation of T cell proliferation"/>
    <property type="evidence" value="ECO:0007669"/>
    <property type="project" value="TreeGrafter"/>
</dbReference>
<evidence type="ECO:0000256" key="7">
    <source>
        <dbReference type="ARBA" id="ARBA00023157"/>
    </source>
</evidence>
<gene>
    <name evidence="12" type="primary">Icoslg_2</name>
    <name evidence="12" type="ORF">GTO96_0014005</name>
</gene>
<evidence type="ECO:0000256" key="9">
    <source>
        <dbReference type="ARBA" id="ARBA00023180"/>
    </source>
</evidence>
<keyword evidence="9" id="KW-0325">Glycoprotein</keyword>
<comment type="caution">
    <text evidence="12">The sequence shown here is derived from an EMBL/GenBank/DDBJ whole genome shotgun (WGS) entry which is preliminary data.</text>
</comment>
<keyword evidence="4" id="KW-0732">Signal</keyword>
<dbReference type="GO" id="GO:0006955">
    <property type="term" value="P:immune response"/>
    <property type="evidence" value="ECO:0007669"/>
    <property type="project" value="TreeGrafter"/>
</dbReference>
<keyword evidence="6" id="KW-0472">Membrane</keyword>
<dbReference type="PANTHER" id="PTHR25466:SF9">
    <property type="entry name" value="FIBRONECTIN TYPE-III DOMAIN-CONTAINING PROTEIN"/>
    <property type="match status" value="1"/>
</dbReference>
<name>A0A8X7X213_POLSE</name>
<evidence type="ECO:0000259" key="11">
    <source>
        <dbReference type="PROSITE" id="PS50835"/>
    </source>
</evidence>
<evidence type="ECO:0000256" key="4">
    <source>
        <dbReference type="ARBA" id="ARBA00022729"/>
    </source>
</evidence>
<dbReference type="PROSITE" id="PS50835">
    <property type="entry name" value="IG_LIKE"/>
    <property type="match status" value="1"/>
</dbReference>
<sequence>MVHAFFKGEDELKHQEPQFKNRAQLFKSELSHGNLSLSLSNVSEADNGGKFQCHYHNRAQDNNRKDLSKHCLQVAGSYSDPIVTISSSASSDSEVNFTCKSAGGYPEPKVYWSVNKELFQDVSRVNTRTSNDSKGRYNVTSVLTLNVTGDVSVTCIIENERLRENRTSNEVQSSILLWLEETSNVSWGHVLSRGQIALTTEHQGLTPIAAIGTPVPLASV</sequence>
<evidence type="ECO:0000256" key="5">
    <source>
        <dbReference type="ARBA" id="ARBA00022989"/>
    </source>
</evidence>
<keyword evidence="5" id="KW-1133">Transmembrane helix</keyword>
<keyword evidence="2" id="KW-1003">Cell membrane</keyword>
<dbReference type="EMBL" id="JAATIS010005264">
    <property type="protein sequence ID" value="KAG2459730.1"/>
    <property type="molecule type" value="Genomic_DNA"/>
</dbReference>
<dbReference type="InterPro" id="IPR036179">
    <property type="entry name" value="Ig-like_dom_sf"/>
</dbReference>
<evidence type="ECO:0000256" key="6">
    <source>
        <dbReference type="ARBA" id="ARBA00023136"/>
    </source>
</evidence>
<proteinExistence type="predicted"/>
<keyword evidence="8" id="KW-0675">Receptor</keyword>
<dbReference type="AlphaFoldDB" id="A0A8X7X213"/>
<dbReference type="InterPro" id="IPR051713">
    <property type="entry name" value="T-cell_Activation_Regulation"/>
</dbReference>
<dbReference type="InterPro" id="IPR013783">
    <property type="entry name" value="Ig-like_fold"/>
</dbReference>
<reference evidence="12 13" key="1">
    <citation type="journal article" date="2021" name="Cell">
        <title>Tracing the genetic footprints of vertebrate landing in non-teleost ray-finned fishes.</title>
        <authorList>
            <person name="Bi X."/>
            <person name="Wang K."/>
            <person name="Yang L."/>
            <person name="Pan H."/>
            <person name="Jiang H."/>
            <person name="Wei Q."/>
            <person name="Fang M."/>
            <person name="Yu H."/>
            <person name="Zhu C."/>
            <person name="Cai Y."/>
            <person name="He Y."/>
            <person name="Gan X."/>
            <person name="Zeng H."/>
            <person name="Yu D."/>
            <person name="Zhu Y."/>
            <person name="Jiang H."/>
            <person name="Qiu Q."/>
            <person name="Yang H."/>
            <person name="Zhang Y.E."/>
            <person name="Wang W."/>
            <person name="Zhu M."/>
            <person name="He S."/>
            <person name="Zhang G."/>
        </authorList>
    </citation>
    <scope>NUCLEOTIDE SEQUENCE [LARGE SCALE GENOMIC DNA]</scope>
    <source>
        <strain evidence="12">Bchr_013</strain>
    </source>
</reference>
<dbReference type="GO" id="GO:0007166">
    <property type="term" value="P:cell surface receptor signaling pathway"/>
    <property type="evidence" value="ECO:0007669"/>
    <property type="project" value="TreeGrafter"/>
</dbReference>
<dbReference type="Gene3D" id="2.60.40.10">
    <property type="entry name" value="Immunoglobulins"/>
    <property type="match status" value="2"/>
</dbReference>
<accession>A0A8X7X213</accession>
<keyword evidence="10" id="KW-0393">Immunoglobulin domain</keyword>
<feature type="non-terminal residue" evidence="12">
    <location>
        <position position="1"/>
    </location>
</feature>
<evidence type="ECO:0000313" key="13">
    <source>
        <dbReference type="Proteomes" id="UP000886611"/>
    </source>
</evidence>
<comment type="subcellular location">
    <subcellularLocation>
        <location evidence="1">Cell membrane</location>
        <topology evidence="1">Single-pass type I membrane protein</topology>
    </subcellularLocation>
</comment>
<keyword evidence="3" id="KW-0812">Transmembrane</keyword>
<feature type="domain" description="Ig-like" evidence="11">
    <location>
        <begin position="81"/>
        <end position="172"/>
    </location>
</feature>
<organism evidence="12 13">
    <name type="scientific">Polypterus senegalus</name>
    <name type="common">Senegal bichir</name>
    <dbReference type="NCBI Taxonomy" id="55291"/>
    <lineage>
        <taxon>Eukaryota</taxon>
        <taxon>Metazoa</taxon>
        <taxon>Chordata</taxon>
        <taxon>Craniata</taxon>
        <taxon>Vertebrata</taxon>
        <taxon>Euteleostomi</taxon>
        <taxon>Actinopterygii</taxon>
        <taxon>Polypteriformes</taxon>
        <taxon>Polypteridae</taxon>
        <taxon>Polypterus</taxon>
    </lineage>
</organism>
<keyword evidence="13" id="KW-1185">Reference proteome</keyword>
<evidence type="ECO:0000313" key="12">
    <source>
        <dbReference type="EMBL" id="KAG2459730.1"/>
    </source>
</evidence>
<protein>
    <submittedName>
        <fullName evidence="12">ICOSL protein</fullName>
    </submittedName>
</protein>
<dbReference type="PANTHER" id="PTHR25466">
    <property type="entry name" value="T-LYMPHOCYTE ACTIVATION ANTIGEN"/>
    <property type="match status" value="1"/>
</dbReference>
<evidence type="ECO:0000256" key="8">
    <source>
        <dbReference type="ARBA" id="ARBA00023170"/>
    </source>
</evidence>
<dbReference type="InterPro" id="IPR053896">
    <property type="entry name" value="BTN3A2-like_Ig-C"/>
</dbReference>
<keyword evidence="7" id="KW-1015">Disulfide bond</keyword>
<dbReference type="Pfam" id="PF22705">
    <property type="entry name" value="C2-set_3"/>
    <property type="match status" value="1"/>
</dbReference>
<dbReference type="GO" id="GO:0042102">
    <property type="term" value="P:positive regulation of T cell proliferation"/>
    <property type="evidence" value="ECO:0007669"/>
    <property type="project" value="TreeGrafter"/>
</dbReference>
<dbReference type="GO" id="GO:0009897">
    <property type="term" value="C:external side of plasma membrane"/>
    <property type="evidence" value="ECO:0007669"/>
    <property type="project" value="TreeGrafter"/>
</dbReference>
<evidence type="ECO:0000256" key="1">
    <source>
        <dbReference type="ARBA" id="ARBA00004251"/>
    </source>
</evidence>
<evidence type="ECO:0000256" key="10">
    <source>
        <dbReference type="ARBA" id="ARBA00023319"/>
    </source>
</evidence>
<dbReference type="SUPFAM" id="SSF48726">
    <property type="entry name" value="Immunoglobulin"/>
    <property type="match status" value="2"/>
</dbReference>
<evidence type="ECO:0000256" key="2">
    <source>
        <dbReference type="ARBA" id="ARBA00022475"/>
    </source>
</evidence>
<dbReference type="Proteomes" id="UP000886611">
    <property type="component" value="Unassembled WGS sequence"/>
</dbReference>
<evidence type="ECO:0000256" key="3">
    <source>
        <dbReference type="ARBA" id="ARBA00022692"/>
    </source>
</evidence>
<dbReference type="GO" id="GO:0071222">
    <property type="term" value="P:cellular response to lipopolysaccharide"/>
    <property type="evidence" value="ECO:0007669"/>
    <property type="project" value="TreeGrafter"/>
</dbReference>
<dbReference type="GO" id="GO:0031295">
    <property type="term" value="P:T cell costimulation"/>
    <property type="evidence" value="ECO:0007669"/>
    <property type="project" value="TreeGrafter"/>
</dbReference>
<dbReference type="InterPro" id="IPR007110">
    <property type="entry name" value="Ig-like_dom"/>
</dbReference>